<reference evidence="2" key="1">
    <citation type="submission" date="2022-11" db="UniProtKB">
        <authorList>
            <consortium name="WormBaseParasite"/>
        </authorList>
    </citation>
    <scope>IDENTIFICATION</scope>
</reference>
<protein>
    <submittedName>
        <fullName evidence="2">Uncharacterized protein</fullName>
    </submittedName>
</protein>
<organism evidence="1 2">
    <name type="scientific">Romanomermis culicivorax</name>
    <name type="common">Nematode worm</name>
    <dbReference type="NCBI Taxonomy" id="13658"/>
    <lineage>
        <taxon>Eukaryota</taxon>
        <taxon>Metazoa</taxon>
        <taxon>Ecdysozoa</taxon>
        <taxon>Nematoda</taxon>
        <taxon>Enoplea</taxon>
        <taxon>Dorylaimia</taxon>
        <taxon>Mermithida</taxon>
        <taxon>Mermithoidea</taxon>
        <taxon>Mermithidae</taxon>
        <taxon>Romanomermis</taxon>
    </lineage>
</organism>
<evidence type="ECO:0000313" key="2">
    <source>
        <dbReference type="WBParaSite" id="nRc.2.0.1.t33241-RA"/>
    </source>
</evidence>
<name>A0A915K3G2_ROMCU</name>
<sequence length="7" mass="853">MVTMDRT</sequence>
<accession>A0A915K3G2</accession>
<proteinExistence type="predicted"/>
<evidence type="ECO:0000313" key="1">
    <source>
        <dbReference type="Proteomes" id="UP000887565"/>
    </source>
</evidence>
<dbReference type="Proteomes" id="UP000887565">
    <property type="component" value="Unplaced"/>
</dbReference>
<keyword evidence="1" id="KW-1185">Reference proteome</keyword>
<dbReference type="WBParaSite" id="nRc.2.0.1.t33241-RA">
    <property type="protein sequence ID" value="nRc.2.0.1.t33241-RA"/>
    <property type="gene ID" value="nRc.2.0.1.g33241"/>
</dbReference>